<name>A0A917DIL0_9BACT</name>
<dbReference type="InterPro" id="IPR036163">
    <property type="entry name" value="HMA_dom_sf"/>
</dbReference>
<reference evidence="3" key="2">
    <citation type="submission" date="2020-09" db="EMBL/GenBank/DDBJ databases">
        <authorList>
            <person name="Sun Q."/>
            <person name="Zhou Y."/>
        </authorList>
    </citation>
    <scope>NUCLEOTIDE SEQUENCE</scope>
    <source>
        <strain evidence="3">CGMCC 1.15958</strain>
    </source>
</reference>
<comment type="caution">
    <text evidence="3">The sequence shown here is derived from an EMBL/GenBank/DDBJ whole genome shotgun (WGS) entry which is preliminary data.</text>
</comment>
<evidence type="ECO:0000313" key="3">
    <source>
        <dbReference type="EMBL" id="GGD41524.1"/>
    </source>
</evidence>
<reference evidence="3" key="1">
    <citation type="journal article" date="2014" name="Int. J. Syst. Evol. Microbiol.">
        <title>Complete genome sequence of Corynebacterium casei LMG S-19264T (=DSM 44701T), isolated from a smear-ripened cheese.</title>
        <authorList>
            <consortium name="US DOE Joint Genome Institute (JGI-PGF)"/>
            <person name="Walter F."/>
            <person name="Albersmeier A."/>
            <person name="Kalinowski J."/>
            <person name="Ruckert C."/>
        </authorList>
    </citation>
    <scope>NUCLEOTIDE SEQUENCE</scope>
    <source>
        <strain evidence="3">CGMCC 1.15958</strain>
    </source>
</reference>
<protein>
    <recommendedName>
        <fullName evidence="2">HMA domain-containing protein</fullName>
    </recommendedName>
</protein>
<dbReference type="InterPro" id="IPR006121">
    <property type="entry name" value="HMA_dom"/>
</dbReference>
<evidence type="ECO:0000256" key="1">
    <source>
        <dbReference type="ARBA" id="ARBA00022723"/>
    </source>
</evidence>
<dbReference type="Proteomes" id="UP000609064">
    <property type="component" value="Unassembled WGS sequence"/>
</dbReference>
<dbReference type="AlphaFoldDB" id="A0A917DIL0"/>
<organism evidence="3 4">
    <name type="scientific">Emticicia aquatilis</name>
    <dbReference type="NCBI Taxonomy" id="1537369"/>
    <lineage>
        <taxon>Bacteria</taxon>
        <taxon>Pseudomonadati</taxon>
        <taxon>Bacteroidota</taxon>
        <taxon>Cytophagia</taxon>
        <taxon>Cytophagales</taxon>
        <taxon>Leadbetterellaceae</taxon>
        <taxon>Emticicia</taxon>
    </lineage>
</organism>
<dbReference type="GO" id="GO:0046872">
    <property type="term" value="F:metal ion binding"/>
    <property type="evidence" value="ECO:0007669"/>
    <property type="project" value="UniProtKB-KW"/>
</dbReference>
<proteinExistence type="predicted"/>
<dbReference type="SUPFAM" id="SSF55008">
    <property type="entry name" value="HMA, heavy metal-associated domain"/>
    <property type="match status" value="1"/>
</dbReference>
<dbReference type="Gene3D" id="3.30.70.100">
    <property type="match status" value="1"/>
</dbReference>
<dbReference type="InterPro" id="IPR017969">
    <property type="entry name" value="Heavy-metal-associated_CS"/>
</dbReference>
<dbReference type="Pfam" id="PF00403">
    <property type="entry name" value="HMA"/>
    <property type="match status" value="1"/>
</dbReference>
<feature type="domain" description="HMA" evidence="2">
    <location>
        <begin position="2"/>
        <end position="66"/>
    </location>
</feature>
<keyword evidence="1" id="KW-0479">Metal-binding</keyword>
<accession>A0A917DIL0</accession>
<evidence type="ECO:0000313" key="4">
    <source>
        <dbReference type="Proteomes" id="UP000609064"/>
    </source>
</evidence>
<dbReference type="RefSeq" id="WP_188763721.1">
    <property type="nucleotide sequence ID" value="NZ_BMKK01000001.1"/>
</dbReference>
<dbReference type="EMBL" id="BMKK01000001">
    <property type="protein sequence ID" value="GGD41524.1"/>
    <property type="molecule type" value="Genomic_DNA"/>
</dbReference>
<gene>
    <name evidence="3" type="ORF">GCM10011514_01930</name>
</gene>
<dbReference type="PROSITE" id="PS01047">
    <property type="entry name" value="HMA_1"/>
    <property type="match status" value="1"/>
</dbReference>
<keyword evidence="4" id="KW-1185">Reference proteome</keyword>
<dbReference type="CDD" id="cd00371">
    <property type="entry name" value="HMA"/>
    <property type="match status" value="1"/>
</dbReference>
<evidence type="ECO:0000259" key="2">
    <source>
        <dbReference type="PROSITE" id="PS50846"/>
    </source>
</evidence>
<sequence length="90" mass="9829">MKTEEIIIANLKCNGCASTIKKELSSLTGVKEVAVDVEKDAVNVTYDNISRESIINKLHSLGYPEATEKNGLLLQIKSYGSCMVGRINNL</sequence>
<dbReference type="PROSITE" id="PS50846">
    <property type="entry name" value="HMA_2"/>
    <property type="match status" value="1"/>
</dbReference>